<dbReference type="RefSeq" id="WP_123288007.1">
    <property type="nucleotide sequence ID" value="NZ_JACIJB010000005.1"/>
</dbReference>
<comment type="caution">
    <text evidence="5">The sequence shown here is derived from an EMBL/GenBank/DDBJ whole genome shotgun (WGS) entry which is preliminary data.</text>
</comment>
<evidence type="ECO:0000256" key="2">
    <source>
        <dbReference type="ARBA" id="ARBA00022679"/>
    </source>
</evidence>
<dbReference type="GO" id="GO:0003841">
    <property type="term" value="F:1-acylglycerol-3-phosphate O-acyltransferase activity"/>
    <property type="evidence" value="ECO:0007669"/>
    <property type="project" value="TreeGrafter"/>
</dbReference>
<dbReference type="PANTHER" id="PTHR10434:SF40">
    <property type="entry name" value="1-ACYL-SN-GLYCEROL-3-PHOSPHATE ACYLTRANSFERASE"/>
    <property type="match status" value="1"/>
</dbReference>
<sequence length="281" mass="30489">MTVAPDSRHICDVLIAERAPRLTGSVGWPVIRPFLYALLGYGKARRMADAVAPMGGAEALDHVSKLLALDVKVMNADRIPESGRCVIISNHPTGIADGIAAYDAIRARRPDAIFFANADALRVAPRLGEVVIPVEWVTSKRTREKTRATLEAARAAFEAERPVVLFPAGRLARIAKDGSLTDPEWPPTAVSLARKYGAPVVPIHMAGPYSRLFHLFARISPELRDITLFHEMLNKAGGTFRLTVGPTIPASRLDTDAARATYALKAYVERVLPGQPDAPFA</sequence>
<protein>
    <submittedName>
        <fullName evidence="5">Putative hemolysin</fullName>
    </submittedName>
</protein>
<comment type="pathway">
    <text evidence="1">Lipid metabolism.</text>
</comment>
<dbReference type="InterPro" id="IPR002123">
    <property type="entry name" value="Plipid/glycerol_acylTrfase"/>
</dbReference>
<evidence type="ECO:0000256" key="1">
    <source>
        <dbReference type="ARBA" id="ARBA00005189"/>
    </source>
</evidence>
<proteinExistence type="predicted"/>
<evidence type="ECO:0000313" key="5">
    <source>
        <dbReference type="EMBL" id="MBB5660755.1"/>
    </source>
</evidence>
<organism evidence="5 6">
    <name type="scientific">Brevundimonas halotolerans</name>
    <dbReference type="NCBI Taxonomy" id="69670"/>
    <lineage>
        <taxon>Bacteria</taxon>
        <taxon>Pseudomonadati</taxon>
        <taxon>Pseudomonadota</taxon>
        <taxon>Alphaproteobacteria</taxon>
        <taxon>Caulobacterales</taxon>
        <taxon>Caulobacteraceae</taxon>
        <taxon>Brevundimonas</taxon>
    </lineage>
</organism>
<name>A0A7W9A450_9CAUL</name>
<dbReference type="AlphaFoldDB" id="A0A7W9A450"/>
<dbReference type="SUPFAM" id="SSF69593">
    <property type="entry name" value="Glycerol-3-phosphate (1)-acyltransferase"/>
    <property type="match status" value="1"/>
</dbReference>
<evidence type="ECO:0000259" key="4">
    <source>
        <dbReference type="SMART" id="SM00563"/>
    </source>
</evidence>
<dbReference type="Pfam" id="PF01553">
    <property type="entry name" value="Acyltransferase"/>
    <property type="match status" value="1"/>
</dbReference>
<keyword evidence="3" id="KW-0012">Acyltransferase</keyword>
<dbReference type="SMART" id="SM00563">
    <property type="entry name" value="PlsC"/>
    <property type="match status" value="1"/>
</dbReference>
<dbReference type="Proteomes" id="UP000548978">
    <property type="component" value="Unassembled WGS sequence"/>
</dbReference>
<feature type="domain" description="Phospholipid/glycerol acyltransferase" evidence="4">
    <location>
        <begin position="85"/>
        <end position="208"/>
    </location>
</feature>
<evidence type="ECO:0000256" key="3">
    <source>
        <dbReference type="ARBA" id="ARBA00023315"/>
    </source>
</evidence>
<accession>A0A7W9A450</accession>
<dbReference type="EMBL" id="JACIJB010000005">
    <property type="protein sequence ID" value="MBB5660755.1"/>
    <property type="molecule type" value="Genomic_DNA"/>
</dbReference>
<keyword evidence="6" id="KW-1185">Reference proteome</keyword>
<evidence type="ECO:0000313" key="6">
    <source>
        <dbReference type="Proteomes" id="UP000548978"/>
    </source>
</evidence>
<reference evidence="5 6" key="1">
    <citation type="submission" date="2020-08" db="EMBL/GenBank/DDBJ databases">
        <title>Genomic Encyclopedia of Type Strains, Phase IV (KMG-IV): sequencing the most valuable type-strain genomes for metagenomic binning, comparative biology and taxonomic classification.</title>
        <authorList>
            <person name="Goeker M."/>
        </authorList>
    </citation>
    <scope>NUCLEOTIDE SEQUENCE [LARGE SCALE GENOMIC DNA]</scope>
    <source>
        <strain evidence="5 6">DSM 24448</strain>
    </source>
</reference>
<gene>
    <name evidence="5" type="ORF">FHS65_001506</name>
</gene>
<keyword evidence="2" id="KW-0808">Transferase</keyword>
<dbReference type="GO" id="GO:0006654">
    <property type="term" value="P:phosphatidic acid biosynthetic process"/>
    <property type="evidence" value="ECO:0007669"/>
    <property type="project" value="TreeGrafter"/>
</dbReference>
<dbReference type="OrthoDB" id="1113830at2"/>
<dbReference type="PANTHER" id="PTHR10434">
    <property type="entry name" value="1-ACYL-SN-GLYCEROL-3-PHOSPHATE ACYLTRANSFERASE"/>
    <property type="match status" value="1"/>
</dbReference>